<evidence type="ECO:0000313" key="3">
    <source>
        <dbReference type="EMBL" id="CAE7868355.1"/>
    </source>
</evidence>
<dbReference type="InterPro" id="IPR051680">
    <property type="entry name" value="ATP-dep_Glu-Cys_Ligase-2"/>
</dbReference>
<dbReference type="SUPFAM" id="SSF56059">
    <property type="entry name" value="Glutathione synthetase ATP-binding domain-like"/>
    <property type="match status" value="1"/>
</dbReference>
<dbReference type="PANTHER" id="PTHR34595:SF7">
    <property type="entry name" value="SLL1039 PROTEIN"/>
    <property type="match status" value="1"/>
</dbReference>
<dbReference type="Pfam" id="PF14403">
    <property type="entry name" value="CP_ATPgrasp_2"/>
    <property type="match status" value="1"/>
</dbReference>
<protein>
    <recommendedName>
        <fullName evidence="2">Circularly permuted ATP-grasp type 2 domain-containing protein</fullName>
    </recommendedName>
</protein>
<feature type="region of interest" description="Disordered" evidence="1">
    <location>
        <begin position="354"/>
        <end position="387"/>
    </location>
</feature>
<dbReference type="InterPro" id="IPR025841">
    <property type="entry name" value="CP_ATPgrasp_2"/>
</dbReference>
<dbReference type="Gene3D" id="3.30.1490.270">
    <property type="match status" value="1"/>
</dbReference>
<proteinExistence type="predicted"/>
<dbReference type="AlphaFoldDB" id="A0A813AJW5"/>
<evidence type="ECO:0000259" key="2">
    <source>
        <dbReference type="Pfam" id="PF14403"/>
    </source>
</evidence>
<dbReference type="Proteomes" id="UP000601435">
    <property type="component" value="Unassembled WGS sequence"/>
</dbReference>
<name>A0A813AJW5_9DINO</name>
<keyword evidence="4" id="KW-1185">Reference proteome</keyword>
<dbReference type="OrthoDB" id="419781at2759"/>
<evidence type="ECO:0000313" key="4">
    <source>
        <dbReference type="Proteomes" id="UP000601435"/>
    </source>
</evidence>
<dbReference type="PANTHER" id="PTHR34595">
    <property type="entry name" value="BLR5612 PROTEIN"/>
    <property type="match status" value="1"/>
</dbReference>
<gene>
    <name evidence="3" type="ORF">SNEC2469_LOCUS27914</name>
</gene>
<sequence>MPAISGEIKPEDVAAASVLLQCLQASKSNHSENGAAQLQNGWKPSKELADAIEALAEEARRALPDVTVGLWPGAAKAEPYDEMRDEKGHCRAAYAGVIKEMDQILNRKPRRINDFKAESEKCFKGDNRLYHIPRMLTQPEAAKITAGVAQRAQALRRLVMDVNSRKEMKVGQLGCVRSGALPRDVFNRIAARAGEQWTQNLVQKEADSKKLYWNIWYGPDIIRGPCEHGHEFYVVEDNLGYVGGFGDLPLARQVLLGEANGSKGFPELKPHLEPANAERLYEEMANHYKRQVAEGEKVVVLYYHRSVRDDNEDRRLVTLLRQKGLVPVQLPDEKGPREDQPRLLVRHGRVLLAPAKTTTSQKDLGSDRRPVRRRGSPVKQPAPHEEPVGLVVLLSEPTDVQPGHPSTKLRSAIDEARSRISAYEEMEKKEVMKASRNEKSLVSMKAKVEFLDTDGNKSSLQMKGGKLIWTWTDKNTNQSERIDGPIRYNAGSGRLTFGESYHYKPDAEGLKKLEQAWQMSDHPIEAERARRCAAELREAVESVGQVIGERDSKNARDQLFRVLRRDDKEGWQRLMEGKQGVPGLLEAYYKGRVKVANGPGLILVEDKELCSYMDQLIRHYLGEEPLLRTIPTRSFAGEADLIHSVFDIPSTQPNVVVKRVDGRGGNAVWVGAKLPRQEFLAARSLVAAEPEAFIVQRYTALSKVDGQITDLRGPAFITSSDEALSGGPGVAISPVLWGRGVPADSSNGKVNISDAGFEFAVATATLC</sequence>
<accession>A0A813AJW5</accession>
<organism evidence="3 4">
    <name type="scientific">Symbiodinium necroappetens</name>
    <dbReference type="NCBI Taxonomy" id="1628268"/>
    <lineage>
        <taxon>Eukaryota</taxon>
        <taxon>Sar</taxon>
        <taxon>Alveolata</taxon>
        <taxon>Dinophyceae</taxon>
        <taxon>Suessiales</taxon>
        <taxon>Symbiodiniaceae</taxon>
        <taxon>Symbiodinium</taxon>
    </lineage>
</organism>
<dbReference type="EMBL" id="CAJNJA010059652">
    <property type="protein sequence ID" value="CAE7868355.1"/>
    <property type="molecule type" value="Genomic_DNA"/>
</dbReference>
<reference evidence="3" key="1">
    <citation type="submission" date="2021-02" db="EMBL/GenBank/DDBJ databases">
        <authorList>
            <person name="Dougan E. K."/>
            <person name="Rhodes N."/>
            <person name="Thang M."/>
            <person name="Chan C."/>
        </authorList>
    </citation>
    <scope>NUCLEOTIDE SEQUENCE</scope>
</reference>
<evidence type="ECO:0000256" key="1">
    <source>
        <dbReference type="SAM" id="MobiDB-lite"/>
    </source>
</evidence>
<comment type="caution">
    <text evidence="3">The sequence shown here is derived from an EMBL/GenBank/DDBJ whole genome shotgun (WGS) entry which is preliminary data.</text>
</comment>
<feature type="domain" description="Circularly permuted ATP-grasp type 2" evidence="2">
    <location>
        <begin position="576"/>
        <end position="704"/>
    </location>
</feature>